<evidence type="ECO:0000256" key="8">
    <source>
        <dbReference type="ARBA" id="ARBA00022881"/>
    </source>
</evidence>
<evidence type="ECO:0000256" key="15">
    <source>
        <dbReference type="SAM" id="MobiDB-lite"/>
    </source>
</evidence>
<evidence type="ECO:0000256" key="2">
    <source>
        <dbReference type="ARBA" id="ARBA00008533"/>
    </source>
</evidence>
<dbReference type="InterPro" id="IPR006935">
    <property type="entry name" value="Helicase/UvrB_N"/>
</dbReference>
<evidence type="ECO:0000256" key="9">
    <source>
        <dbReference type="ARBA" id="ARBA00023204"/>
    </source>
</evidence>
<dbReference type="InterPro" id="IPR001650">
    <property type="entry name" value="Helicase_C-like"/>
</dbReference>
<keyword evidence="6 12" id="KW-0228">DNA excision</keyword>
<evidence type="ECO:0000256" key="1">
    <source>
        <dbReference type="ARBA" id="ARBA00004496"/>
    </source>
</evidence>
<dbReference type="Proteomes" id="UP001430804">
    <property type="component" value="Unassembled WGS sequence"/>
</dbReference>
<feature type="compositionally biased region" description="Polar residues" evidence="15">
    <location>
        <begin position="89"/>
        <end position="101"/>
    </location>
</feature>
<dbReference type="CDD" id="cd18790">
    <property type="entry name" value="SF2_C_UvrB"/>
    <property type="match status" value="1"/>
</dbReference>
<feature type="compositionally biased region" description="Basic residues" evidence="15">
    <location>
        <begin position="923"/>
        <end position="935"/>
    </location>
</feature>
<protein>
    <recommendedName>
        <fullName evidence="11 12">UvrABC system protein B</fullName>
        <shortName evidence="12">Protein UvrB</shortName>
    </recommendedName>
    <alternativeName>
        <fullName evidence="12">Excinuclease ABC subunit B</fullName>
    </alternativeName>
</protein>
<feature type="compositionally biased region" description="Basic and acidic residues" evidence="15">
    <location>
        <begin position="49"/>
        <end position="65"/>
    </location>
</feature>
<keyword evidence="12 13" id="KW-0742">SOS response</keyword>
<feature type="coiled-coil region" evidence="14">
    <location>
        <begin position="423"/>
        <end position="450"/>
    </location>
</feature>
<dbReference type="PROSITE" id="PS51194">
    <property type="entry name" value="HELICASE_CTER"/>
    <property type="match status" value="1"/>
</dbReference>
<dbReference type="NCBIfam" id="NF003673">
    <property type="entry name" value="PRK05298.1"/>
    <property type="match status" value="1"/>
</dbReference>
<comment type="domain">
    <text evidence="12">The beta-hairpin motif is involved in DNA binding.</text>
</comment>
<comment type="subcellular location">
    <subcellularLocation>
        <location evidence="1 12 13">Cytoplasm</location>
    </subcellularLocation>
</comment>
<evidence type="ECO:0000259" key="16">
    <source>
        <dbReference type="PROSITE" id="PS50151"/>
    </source>
</evidence>
<dbReference type="Pfam" id="PF04851">
    <property type="entry name" value="ResIII"/>
    <property type="match status" value="1"/>
</dbReference>
<name>A0ABS6WJS4_9HYPH</name>
<sequence length="935" mass="103299">MAKSSRKDRSGRASDSTDPAGFGEAPQAPLDGVPVTGSVSDWAKQMARAAEEEGVRARRREETRAIRSAAGKHRRKAGEADESRDSKTARGTSIGGSSNPRTRAAAGLNAVAGLDMSMEEAEKTLAGTANTATVQALSDLIESGNPLHKNGKLWTPHRPARPQKSEGGIKIRMDSDLQPAGDQPTAIADLVAGANENERNQVLLGVTGSGKTFTMAKVIEETQRPALILAPNKTLAAQLYSEFKGFFPDNAVEYFVSYYDYYQPEAYVPRTDTFIEKESTINEQIDRMRHSATRALMERDDVIIVASVSCIYGIGSVETYTAMTFQMEVGDRIDQRQLLADLVAQQYRRRDMDFQRGSFRVRGDTIEIFPAHLEDAAWRISLFGDEIDAITEFDPLTGQKTGDLKSVKIYANSHYVTPRPTLNQAIKSIKEELKHRLVELEQAGRLLEAQRLEQRTRFDIEMLEATGVCQGIENYSRYLTGRAPGEPPPTLFEYVPDNALLFVDESHQTIPQIGAMYRGDFRRKATLAEYGFRLPSCMDNRPLRFEEWDAMRPSTVAVSATPGNWEMEQSGGVFAEQVIRPTGLIDPPVEVRSAKSQVDDVLGEIRATAQAGYRTLCTVLTKRMAEDLTEYLHEQGVRVRYMHSDIDTLERIEIIRDLRLGAFDVLVGINLLREGLDIPECGLVAILDADKEGFLRSETSLIQTIGRAARNVDGKVILYGDKVTGSMERAMEETARRREKQAAWNAEQGITPQSVKARISDILDSVYERDHVRAPIALPGGKGAKDEGALVGGNMAAHLEALEKQMRDAAADLDFETAARLRDEIKRLKSVELELMDDPLARNAGVENTKAARKAKAQGKPAPASQEKGSYFRKNTLDEMTVGRTEKPLGPKQGGDTPDSPGPVRRGKIGIGSYEDAGEEQRRKRRPGKTGRPGR</sequence>
<dbReference type="RefSeq" id="WP_219157633.1">
    <property type="nucleotide sequence ID" value="NZ_JAHWQX010000001.1"/>
</dbReference>
<evidence type="ECO:0000256" key="4">
    <source>
        <dbReference type="ARBA" id="ARBA00022741"/>
    </source>
</evidence>
<feature type="domain" description="Helicase ATP-binding" evidence="17">
    <location>
        <begin position="192"/>
        <end position="345"/>
    </location>
</feature>
<evidence type="ECO:0000259" key="17">
    <source>
        <dbReference type="PROSITE" id="PS51192"/>
    </source>
</evidence>
<dbReference type="InterPro" id="IPR001943">
    <property type="entry name" value="UVR_dom"/>
</dbReference>
<dbReference type="InterPro" id="IPR041471">
    <property type="entry name" value="UvrB_inter"/>
</dbReference>
<keyword evidence="14" id="KW-0175">Coiled coil</keyword>
<dbReference type="PROSITE" id="PS50151">
    <property type="entry name" value="UVR"/>
    <property type="match status" value="1"/>
</dbReference>
<dbReference type="PANTHER" id="PTHR24029">
    <property type="entry name" value="UVRABC SYSTEM PROTEIN B"/>
    <property type="match status" value="1"/>
</dbReference>
<dbReference type="HAMAP" id="MF_00204">
    <property type="entry name" value="UvrB"/>
    <property type="match status" value="1"/>
</dbReference>
<evidence type="ECO:0000256" key="7">
    <source>
        <dbReference type="ARBA" id="ARBA00022840"/>
    </source>
</evidence>
<evidence type="ECO:0000256" key="11">
    <source>
        <dbReference type="ARBA" id="ARBA00029504"/>
    </source>
</evidence>
<keyword evidence="3 12" id="KW-0963">Cytoplasm</keyword>
<evidence type="ECO:0000256" key="10">
    <source>
        <dbReference type="ARBA" id="ARBA00026033"/>
    </source>
</evidence>
<feature type="domain" description="UVR" evidence="16">
    <location>
        <begin position="796"/>
        <end position="831"/>
    </location>
</feature>
<evidence type="ECO:0000256" key="3">
    <source>
        <dbReference type="ARBA" id="ARBA00022490"/>
    </source>
</evidence>
<proteinExistence type="inferred from homology"/>
<dbReference type="SMART" id="SM00487">
    <property type="entry name" value="DEXDc"/>
    <property type="match status" value="1"/>
</dbReference>
<keyword evidence="4 12" id="KW-0547">Nucleotide-binding</keyword>
<evidence type="ECO:0000256" key="14">
    <source>
        <dbReference type="SAM" id="Coils"/>
    </source>
</evidence>
<comment type="function">
    <text evidence="12">The UvrABC repair system catalyzes the recognition and processing of DNA lesions. A damage recognition complex composed of 2 UvrA and 2 UvrB subunits scans DNA for abnormalities. Upon binding of the UvrA(2)B(2) complex to a putative damaged site, the DNA wraps around one UvrB monomer. DNA wrap is dependent on ATP binding by UvrB and probably causes local melting of the DNA helix, facilitating insertion of UvrB beta-hairpin between the DNA strands. Then UvrB probes one DNA strand for the presence of a lesion. If a lesion is found the UvrA subunits dissociate and the UvrB-DNA preincision complex is formed. This complex is subsequently bound by UvrC and the second UvrB is released. If no lesion is found, the DNA wraps around the other UvrB subunit that will check the other stand for damage.</text>
</comment>
<dbReference type="EMBL" id="JAHWQX010000001">
    <property type="protein sequence ID" value="MBW3095898.1"/>
    <property type="molecule type" value="Genomic_DNA"/>
</dbReference>
<evidence type="ECO:0000256" key="13">
    <source>
        <dbReference type="RuleBase" id="RU003587"/>
    </source>
</evidence>
<dbReference type="InterPro" id="IPR024759">
    <property type="entry name" value="UvrB_YAD/RRR_dom"/>
</dbReference>
<feature type="region of interest" description="Disordered" evidence="15">
    <location>
        <begin position="1"/>
        <end position="103"/>
    </location>
</feature>
<comment type="similarity">
    <text evidence="2 12 13">Belongs to the UvrB family.</text>
</comment>
<feature type="binding site" evidence="12">
    <location>
        <begin position="205"/>
        <end position="212"/>
    </location>
    <ligand>
        <name>ATP</name>
        <dbReference type="ChEBI" id="CHEBI:30616"/>
    </ligand>
</feature>
<keyword evidence="8 12" id="KW-0267">Excision nuclease</keyword>
<dbReference type="InterPro" id="IPR004807">
    <property type="entry name" value="UvrB"/>
</dbReference>
<evidence type="ECO:0000313" key="20">
    <source>
        <dbReference type="Proteomes" id="UP001430804"/>
    </source>
</evidence>
<feature type="compositionally biased region" description="Basic and acidic residues" evidence="15">
    <location>
        <begin position="77"/>
        <end position="88"/>
    </location>
</feature>
<feature type="region of interest" description="Disordered" evidence="15">
    <location>
        <begin position="844"/>
        <end position="935"/>
    </location>
</feature>
<evidence type="ECO:0000313" key="19">
    <source>
        <dbReference type="EMBL" id="MBW3095898.1"/>
    </source>
</evidence>
<organism evidence="19 20">
    <name type="scientific">Pseudohoeflea coraliihabitans</name>
    <dbReference type="NCBI Taxonomy" id="2860393"/>
    <lineage>
        <taxon>Bacteria</taxon>
        <taxon>Pseudomonadati</taxon>
        <taxon>Pseudomonadota</taxon>
        <taxon>Alphaproteobacteria</taxon>
        <taxon>Hyphomicrobiales</taxon>
        <taxon>Rhizobiaceae</taxon>
        <taxon>Pseudohoeflea</taxon>
    </lineage>
</organism>
<feature type="coiled-coil region" evidence="14">
    <location>
        <begin position="799"/>
        <end position="838"/>
    </location>
</feature>
<feature type="short sequence motif" description="Beta-hairpin" evidence="12">
    <location>
        <begin position="258"/>
        <end position="281"/>
    </location>
</feature>
<comment type="subunit">
    <text evidence="10 12 13">Forms a heterotetramer with UvrA during the search for lesions. Interacts with UvrC in an incision complex.</text>
</comment>
<dbReference type="Pfam" id="PF02151">
    <property type="entry name" value="UVR"/>
    <property type="match status" value="1"/>
</dbReference>
<evidence type="ECO:0000256" key="12">
    <source>
        <dbReference type="HAMAP-Rule" id="MF_00204"/>
    </source>
</evidence>
<reference evidence="19" key="1">
    <citation type="submission" date="2021-07" db="EMBL/GenBank/DDBJ databases">
        <title>Pseudohoeflea marina sp. nov. a polyhydroxyalcanoate-producing bacterium.</title>
        <authorList>
            <person name="Zheng W."/>
            <person name="Yu S."/>
            <person name="Huang Y."/>
        </authorList>
    </citation>
    <scope>NUCLEOTIDE SEQUENCE</scope>
    <source>
        <strain evidence="19">DP4N28-3</strain>
    </source>
</reference>
<keyword evidence="7 12" id="KW-0067">ATP-binding</keyword>
<dbReference type="SMART" id="SM00490">
    <property type="entry name" value="HELICc"/>
    <property type="match status" value="1"/>
</dbReference>
<keyword evidence="5 12" id="KW-0227">DNA damage</keyword>
<evidence type="ECO:0000259" key="18">
    <source>
        <dbReference type="PROSITE" id="PS51194"/>
    </source>
</evidence>
<evidence type="ECO:0000256" key="6">
    <source>
        <dbReference type="ARBA" id="ARBA00022769"/>
    </source>
</evidence>
<gene>
    <name evidence="12 19" type="primary">uvrB</name>
    <name evidence="19" type="ORF">KY465_01250</name>
</gene>
<keyword evidence="20" id="KW-1185">Reference proteome</keyword>
<feature type="compositionally biased region" description="Basic and acidic residues" evidence="15">
    <location>
        <begin position="1"/>
        <end position="12"/>
    </location>
</feature>
<dbReference type="Pfam" id="PF00271">
    <property type="entry name" value="Helicase_C"/>
    <property type="match status" value="1"/>
</dbReference>
<dbReference type="Pfam" id="PF12344">
    <property type="entry name" value="UvrB"/>
    <property type="match status" value="1"/>
</dbReference>
<dbReference type="Pfam" id="PF17757">
    <property type="entry name" value="UvrB_inter"/>
    <property type="match status" value="1"/>
</dbReference>
<comment type="caution">
    <text evidence="19">The sequence shown here is derived from an EMBL/GenBank/DDBJ whole genome shotgun (WGS) entry which is preliminary data.</text>
</comment>
<dbReference type="InterPro" id="IPR014001">
    <property type="entry name" value="Helicase_ATP-bd"/>
</dbReference>
<dbReference type="CDD" id="cd17916">
    <property type="entry name" value="DEXHc_UvrB"/>
    <property type="match status" value="1"/>
</dbReference>
<feature type="domain" description="Helicase C-terminal" evidence="18">
    <location>
        <begin position="597"/>
        <end position="763"/>
    </location>
</feature>
<accession>A0ABS6WJS4</accession>
<dbReference type="PROSITE" id="PS51192">
    <property type="entry name" value="HELICASE_ATP_BIND_1"/>
    <property type="match status" value="1"/>
</dbReference>
<keyword evidence="19" id="KW-0378">Hydrolase</keyword>
<keyword evidence="9 12" id="KW-0234">DNA repair</keyword>
<dbReference type="NCBIfam" id="TIGR00631">
    <property type="entry name" value="uvrb"/>
    <property type="match status" value="1"/>
</dbReference>
<dbReference type="GO" id="GO:0016787">
    <property type="term" value="F:hydrolase activity"/>
    <property type="evidence" value="ECO:0007669"/>
    <property type="project" value="UniProtKB-KW"/>
</dbReference>
<dbReference type="PANTHER" id="PTHR24029:SF0">
    <property type="entry name" value="UVRABC SYSTEM PROTEIN B"/>
    <property type="match status" value="1"/>
</dbReference>
<evidence type="ECO:0000256" key="5">
    <source>
        <dbReference type="ARBA" id="ARBA00022763"/>
    </source>
</evidence>